<gene>
    <name evidence="16" type="ORF">KFL_004090070</name>
</gene>
<evidence type="ECO:0000256" key="5">
    <source>
        <dbReference type="ARBA" id="ARBA00005051"/>
    </source>
</evidence>
<feature type="domain" description="Pterin-binding" evidence="15">
    <location>
        <begin position="209"/>
        <end position="479"/>
    </location>
</feature>
<dbReference type="NCBIfam" id="TIGR01498">
    <property type="entry name" value="folK"/>
    <property type="match status" value="1"/>
</dbReference>
<dbReference type="STRING" id="105231.A0A1Y1IB64"/>
<dbReference type="Pfam" id="PF00809">
    <property type="entry name" value="Pterin_bind"/>
    <property type="match status" value="1"/>
</dbReference>
<dbReference type="Pfam" id="PF01288">
    <property type="entry name" value="HPPK"/>
    <property type="match status" value="1"/>
</dbReference>
<evidence type="ECO:0000256" key="13">
    <source>
        <dbReference type="ARBA" id="ARBA00022909"/>
    </source>
</evidence>
<dbReference type="GO" id="GO:0046656">
    <property type="term" value="P:folic acid biosynthetic process"/>
    <property type="evidence" value="ECO:0007669"/>
    <property type="project" value="UniProtKB-KW"/>
</dbReference>
<keyword evidence="13" id="KW-0289">Folate biosynthesis</keyword>
<evidence type="ECO:0000256" key="4">
    <source>
        <dbReference type="ARBA" id="ARBA00004763"/>
    </source>
</evidence>
<keyword evidence="17" id="KW-1185">Reference proteome</keyword>
<comment type="catalytic activity">
    <reaction evidence="2">
        <text>6-hydroxymethyl-7,8-dihydropterin + ATP = (7,8-dihydropterin-6-yl)methyl diphosphate + AMP + H(+)</text>
        <dbReference type="Rhea" id="RHEA:11412"/>
        <dbReference type="ChEBI" id="CHEBI:15378"/>
        <dbReference type="ChEBI" id="CHEBI:30616"/>
        <dbReference type="ChEBI" id="CHEBI:44841"/>
        <dbReference type="ChEBI" id="CHEBI:72950"/>
        <dbReference type="ChEBI" id="CHEBI:456215"/>
        <dbReference type="EC" id="2.7.6.3"/>
    </reaction>
</comment>
<keyword evidence="11" id="KW-0067">ATP-binding</keyword>
<dbReference type="PROSITE" id="PS00793">
    <property type="entry name" value="DHPS_2"/>
    <property type="match status" value="1"/>
</dbReference>
<dbReference type="Gene3D" id="3.20.20.20">
    <property type="entry name" value="Dihydropteroate synthase-like"/>
    <property type="match status" value="1"/>
</dbReference>
<dbReference type="CDD" id="cd00483">
    <property type="entry name" value="HPPK"/>
    <property type="match status" value="1"/>
</dbReference>
<evidence type="ECO:0000256" key="6">
    <source>
        <dbReference type="ARBA" id="ARBA00009951"/>
    </source>
</evidence>
<dbReference type="GO" id="GO:0005524">
    <property type="term" value="F:ATP binding"/>
    <property type="evidence" value="ECO:0007669"/>
    <property type="project" value="UniProtKB-KW"/>
</dbReference>
<dbReference type="InterPro" id="IPR006390">
    <property type="entry name" value="DHP_synth_dom"/>
</dbReference>
<keyword evidence="7" id="KW-0808">Transferase</keyword>
<dbReference type="InterPro" id="IPR000550">
    <property type="entry name" value="Hppk"/>
</dbReference>
<dbReference type="InterPro" id="IPR011005">
    <property type="entry name" value="Dihydropteroate_synth-like_sf"/>
</dbReference>
<evidence type="ECO:0000256" key="7">
    <source>
        <dbReference type="ARBA" id="ARBA00022679"/>
    </source>
</evidence>
<dbReference type="OrthoDB" id="615426at2759"/>
<dbReference type="GO" id="GO:0016301">
    <property type="term" value="F:kinase activity"/>
    <property type="evidence" value="ECO:0007669"/>
    <property type="project" value="UniProtKB-KW"/>
</dbReference>
<dbReference type="CDD" id="cd00739">
    <property type="entry name" value="DHPS"/>
    <property type="match status" value="1"/>
</dbReference>
<protein>
    <submittedName>
        <fullName evidence="16">Dihydropterin pyrophosphokinase</fullName>
    </submittedName>
</protein>
<evidence type="ECO:0000256" key="3">
    <source>
        <dbReference type="ARBA" id="ARBA00001946"/>
    </source>
</evidence>
<evidence type="ECO:0000256" key="14">
    <source>
        <dbReference type="ARBA" id="ARBA00023268"/>
    </source>
</evidence>
<dbReference type="PROSITE" id="PS00792">
    <property type="entry name" value="DHPS_1"/>
    <property type="match status" value="1"/>
</dbReference>
<dbReference type="PANTHER" id="PTHR20941:SF1">
    <property type="entry name" value="FOLIC ACID SYNTHESIS PROTEIN FOL1"/>
    <property type="match status" value="1"/>
</dbReference>
<dbReference type="SUPFAM" id="SSF51717">
    <property type="entry name" value="Dihydropteroate synthetase-like"/>
    <property type="match status" value="1"/>
</dbReference>
<evidence type="ECO:0000256" key="9">
    <source>
        <dbReference type="ARBA" id="ARBA00022741"/>
    </source>
</evidence>
<dbReference type="SUPFAM" id="SSF55083">
    <property type="entry name" value="6-hydroxymethyl-7,8-dihydropterin pyrophosphokinase, HPPK"/>
    <property type="match status" value="1"/>
</dbReference>
<dbReference type="AlphaFoldDB" id="A0A1Y1IB64"/>
<evidence type="ECO:0000256" key="10">
    <source>
        <dbReference type="ARBA" id="ARBA00022777"/>
    </source>
</evidence>
<dbReference type="PROSITE" id="PS50972">
    <property type="entry name" value="PTERIN_BINDING"/>
    <property type="match status" value="1"/>
</dbReference>
<dbReference type="InterPro" id="IPR045031">
    <property type="entry name" value="DHP_synth-like"/>
</dbReference>
<keyword evidence="12" id="KW-0460">Magnesium</keyword>
<evidence type="ECO:0000256" key="1">
    <source>
        <dbReference type="ARBA" id="ARBA00000012"/>
    </source>
</evidence>
<sequence length="488" mass="52707">MSSAASEREGKDFGEVPVSIAIGGNIGDRLGNLHNGLQLMRAAGIKTVWTSNLYESAPAYVTDQPAFLNGVVEVRTGLAPLELLKTLKRVEAELGRDFGGQRFGPRPLDLDILYYGRGANEVVMKTEVLEIPHPRISERGFVLQPLLDVLSKDSDRHGVSDKVRKMVAEGGTNPYAEKGTPPRLFEGIPPGLERVVPLNGELRNPAKRVLIMGILNVTPDSFSDGGRYDDTEAAVSRARKMAEEGADIIDVGGQSTRPGATRLTTEEELARVVPVIQRLAADPERLHGACLSIDTFDSKVARATVEAGAHMVNDVSGGALDPDMYSTVADLRVPYVLMHMRGDPTNMQSKSNTTYSDVTADVARELMPRIRAAMEAGVPAWNLILDPGVGFSKKGATNCQLIRDIPKLRRELAESGVYGLADLPILIGPSRKKFLGDITRVKTPEERDVATAAAVAVAMERGANIVRVHNVALIKQAIQVIETIKSPS</sequence>
<keyword evidence="9" id="KW-0547">Nucleotide-binding</keyword>
<name>A0A1Y1IB64_KLENI</name>
<comment type="pathway">
    <text evidence="5">Cofactor biosynthesis; tetrahydrofolate biosynthesis; 2-amino-4-hydroxy-6-hydroxymethyl-7,8-dihydropteridine diphosphate from 7,8-dihydroneopterin triphosphate: step 4/4.</text>
</comment>
<dbReference type="Gene3D" id="3.30.70.560">
    <property type="entry name" value="7,8-Dihydro-6-hydroxymethylpterin-pyrophosphokinase HPPK"/>
    <property type="match status" value="1"/>
</dbReference>
<evidence type="ECO:0000256" key="12">
    <source>
        <dbReference type="ARBA" id="ARBA00022842"/>
    </source>
</evidence>
<dbReference type="InterPro" id="IPR035907">
    <property type="entry name" value="Hppk_sf"/>
</dbReference>
<evidence type="ECO:0000259" key="15">
    <source>
        <dbReference type="PROSITE" id="PS50972"/>
    </source>
</evidence>
<evidence type="ECO:0000256" key="2">
    <source>
        <dbReference type="ARBA" id="ARBA00000198"/>
    </source>
</evidence>
<dbReference type="FunFam" id="3.20.20.20:FF:000006">
    <property type="entry name" value="Dihydropteroate synthase"/>
    <property type="match status" value="1"/>
</dbReference>
<keyword evidence="10 16" id="KW-0418">Kinase</keyword>
<accession>A0A1Y1IB64</accession>
<keyword evidence="8" id="KW-0479">Metal-binding</keyword>
<dbReference type="UniPathway" id="UPA00077">
    <property type="reaction ID" value="UER00155"/>
</dbReference>
<dbReference type="NCBIfam" id="TIGR01496">
    <property type="entry name" value="DHPS"/>
    <property type="match status" value="1"/>
</dbReference>
<comment type="pathway">
    <text evidence="4">Cofactor biosynthesis; tetrahydrofolate biosynthesis; 7,8-dihydrofolate from 2-amino-4-hydroxy-6-hydroxymethyl-7,8-dihydropteridine diphosphate and 4-aminobenzoate: step 1/2.</text>
</comment>
<dbReference type="GO" id="GO:0004156">
    <property type="term" value="F:dihydropteroate synthase activity"/>
    <property type="evidence" value="ECO:0000318"/>
    <property type="project" value="GO_Central"/>
</dbReference>
<dbReference type="PANTHER" id="PTHR20941">
    <property type="entry name" value="FOLATE SYNTHESIS PROTEINS"/>
    <property type="match status" value="1"/>
</dbReference>
<dbReference type="GO" id="GO:0046654">
    <property type="term" value="P:tetrahydrofolate biosynthetic process"/>
    <property type="evidence" value="ECO:0000318"/>
    <property type="project" value="GO_Central"/>
</dbReference>
<dbReference type="InterPro" id="IPR000489">
    <property type="entry name" value="Pterin-binding_dom"/>
</dbReference>
<dbReference type="GO" id="GO:0046872">
    <property type="term" value="F:metal ion binding"/>
    <property type="evidence" value="ECO:0007669"/>
    <property type="project" value="UniProtKB-KW"/>
</dbReference>
<dbReference type="EMBL" id="DF237358">
    <property type="protein sequence ID" value="GAQ88205.1"/>
    <property type="molecule type" value="Genomic_DNA"/>
</dbReference>
<proteinExistence type="inferred from homology"/>
<reference evidence="16 17" key="1">
    <citation type="journal article" date="2014" name="Nat. Commun.">
        <title>Klebsormidium flaccidum genome reveals primary factors for plant terrestrial adaptation.</title>
        <authorList>
            <person name="Hori K."/>
            <person name="Maruyama F."/>
            <person name="Fujisawa T."/>
            <person name="Togashi T."/>
            <person name="Yamamoto N."/>
            <person name="Seo M."/>
            <person name="Sato S."/>
            <person name="Yamada T."/>
            <person name="Mori H."/>
            <person name="Tajima N."/>
            <person name="Moriyama T."/>
            <person name="Ikeuchi M."/>
            <person name="Watanabe M."/>
            <person name="Wada H."/>
            <person name="Kobayashi K."/>
            <person name="Saito M."/>
            <person name="Masuda T."/>
            <person name="Sasaki-Sekimoto Y."/>
            <person name="Mashiguchi K."/>
            <person name="Awai K."/>
            <person name="Shimojima M."/>
            <person name="Masuda S."/>
            <person name="Iwai M."/>
            <person name="Nobusawa T."/>
            <person name="Narise T."/>
            <person name="Kondo S."/>
            <person name="Saito H."/>
            <person name="Sato R."/>
            <person name="Murakawa M."/>
            <person name="Ihara Y."/>
            <person name="Oshima-Yamada Y."/>
            <person name="Ohtaka K."/>
            <person name="Satoh M."/>
            <person name="Sonobe K."/>
            <person name="Ishii M."/>
            <person name="Ohtani R."/>
            <person name="Kanamori-Sato M."/>
            <person name="Honoki R."/>
            <person name="Miyazaki D."/>
            <person name="Mochizuki H."/>
            <person name="Umetsu J."/>
            <person name="Higashi K."/>
            <person name="Shibata D."/>
            <person name="Kamiya Y."/>
            <person name="Sato N."/>
            <person name="Nakamura Y."/>
            <person name="Tabata S."/>
            <person name="Ida S."/>
            <person name="Kurokawa K."/>
            <person name="Ohta H."/>
        </authorList>
    </citation>
    <scope>NUCLEOTIDE SEQUENCE [LARGE SCALE GENOMIC DNA]</scope>
    <source>
        <strain evidence="16 17">NIES-2285</strain>
    </source>
</reference>
<dbReference type="GO" id="GO:0003848">
    <property type="term" value="F:2-amino-4-hydroxy-6-hydroxymethyldihydropteridine diphosphokinase activity"/>
    <property type="evidence" value="ECO:0007669"/>
    <property type="project" value="UniProtKB-EC"/>
</dbReference>
<keyword evidence="14" id="KW-0511">Multifunctional enzyme</keyword>
<organism evidence="16 17">
    <name type="scientific">Klebsormidium nitens</name>
    <name type="common">Green alga</name>
    <name type="synonym">Ulothrix nitens</name>
    <dbReference type="NCBI Taxonomy" id="105231"/>
    <lineage>
        <taxon>Eukaryota</taxon>
        <taxon>Viridiplantae</taxon>
        <taxon>Streptophyta</taxon>
        <taxon>Klebsormidiophyceae</taxon>
        <taxon>Klebsormidiales</taxon>
        <taxon>Klebsormidiaceae</taxon>
        <taxon>Klebsormidium</taxon>
    </lineage>
</organism>
<comment type="catalytic activity">
    <reaction evidence="1">
        <text>(7,8-dihydropterin-6-yl)methyl diphosphate + 4-aminobenzoate = 7,8-dihydropteroate + diphosphate</text>
        <dbReference type="Rhea" id="RHEA:19949"/>
        <dbReference type="ChEBI" id="CHEBI:17836"/>
        <dbReference type="ChEBI" id="CHEBI:17839"/>
        <dbReference type="ChEBI" id="CHEBI:33019"/>
        <dbReference type="ChEBI" id="CHEBI:72950"/>
        <dbReference type="EC" id="2.5.1.15"/>
    </reaction>
</comment>
<evidence type="ECO:0000313" key="16">
    <source>
        <dbReference type="EMBL" id="GAQ88205.1"/>
    </source>
</evidence>
<evidence type="ECO:0000256" key="8">
    <source>
        <dbReference type="ARBA" id="ARBA00022723"/>
    </source>
</evidence>
<evidence type="ECO:0000313" key="17">
    <source>
        <dbReference type="Proteomes" id="UP000054558"/>
    </source>
</evidence>
<dbReference type="PROSITE" id="PS00794">
    <property type="entry name" value="HPPK"/>
    <property type="match status" value="1"/>
</dbReference>
<dbReference type="Proteomes" id="UP000054558">
    <property type="component" value="Unassembled WGS sequence"/>
</dbReference>
<comment type="similarity">
    <text evidence="6">In the C-terminal section; belongs to the DHPS family.</text>
</comment>
<comment type="cofactor">
    <cofactor evidence="3">
        <name>Mg(2+)</name>
        <dbReference type="ChEBI" id="CHEBI:18420"/>
    </cofactor>
</comment>
<dbReference type="OMA" id="NIPHKLM"/>
<evidence type="ECO:0000256" key="11">
    <source>
        <dbReference type="ARBA" id="ARBA00022840"/>
    </source>
</evidence>